<reference evidence="2" key="1">
    <citation type="submission" date="2023-07" db="EMBL/GenBank/DDBJ databases">
        <authorList>
            <consortium name="AG Swart"/>
            <person name="Singh M."/>
            <person name="Singh A."/>
            <person name="Seah K."/>
            <person name="Emmerich C."/>
        </authorList>
    </citation>
    <scope>NUCLEOTIDE SEQUENCE</scope>
    <source>
        <strain evidence="2">DP1</strain>
    </source>
</reference>
<dbReference type="Proteomes" id="UP001295684">
    <property type="component" value="Unassembled WGS sequence"/>
</dbReference>
<sequence length="856" mass="101538">MKPPFSILKKEVSLEIGSSEQDNQTSFQTNRTLRSNQKLDIQTTSYSRNTVYNKFVDFKLKDDKPSLIDPTPPRKGSINLGLNSDLLETKNQNPIQIIQSIQKHRHQSAFFTKRDVCETAFSSYQNLKPANKMRLKKAVTHHIKKRKKKSTSKSKGLLTDQKSQSLTRLQTISRTQPRTKDYFYSSPLKTDRSRHLNLSNISCQERSWNRSKDITDTIQMENERVAKQVDKIFIEETELVNESHKDTKKEFKDIYTKIRQLSSVLRRICKTGDEEPLLLEPNVCNSFDGIRSEIIPFKISCEKEDPPLKIKFLRASIHCNIYISQDNHLPNRKDHDIMVQDGKDMKNKVYYYYPTPDKNSFSSSYIYLGVECLSSGTVHILLKYQSEKLQNNFLSHTKSSVQLVSYNKTPTLYTKREYKLKIEALKYNEDKQKELLKSVEIIKNKRKEEFASKLERIKVRIPSRNKLYNYSSSREEQKFFNERRMKAVAEAQRRKELLDIQSLKIKMISANRKVIKEGLIKKFEQIKYKHTKRTLRATGFLKQMFLIYILRDMKGQFTSLRQEWLIQCKKHLMAFRIQRCFKAKMLKVAKEVPLRHQRTIQNCFKILSKTHTNSGILQKNMDFMKKFLLNTTNKQTINQRFISWYKKIILIQNFSRMVVTKKDKRHNVMKQYWKKITDVVDWNVCVGNKVKKLRQFDLLRLADIPEEHKNTVIKEYLKCYCQDRYQNFKEFLEIIDELPPKMKNLAVLKYHLLRIKNDDLLQFDRDKEYVDKTVQKGFEEIFATRKTKSSIRNSSSRQRNRKKQEYNFQIKLNEKQVIVHATLKRLDEKLYGLLVPQAGNFMPSFFEMIRLMVSIS</sequence>
<keyword evidence="3" id="KW-1185">Reference proteome</keyword>
<gene>
    <name evidence="2" type="ORF">ECRASSUSDP1_LOCUS11601</name>
</gene>
<dbReference type="AlphaFoldDB" id="A0AAD1UM39"/>
<dbReference type="EMBL" id="CAMPGE010011459">
    <property type="protein sequence ID" value="CAI2370291.1"/>
    <property type="molecule type" value="Genomic_DNA"/>
</dbReference>
<evidence type="ECO:0000313" key="3">
    <source>
        <dbReference type="Proteomes" id="UP001295684"/>
    </source>
</evidence>
<evidence type="ECO:0000313" key="2">
    <source>
        <dbReference type="EMBL" id="CAI2370291.1"/>
    </source>
</evidence>
<comment type="caution">
    <text evidence="2">The sequence shown here is derived from an EMBL/GenBank/DDBJ whole genome shotgun (WGS) entry which is preliminary data.</text>
</comment>
<name>A0AAD1UM39_EUPCR</name>
<organism evidence="2 3">
    <name type="scientific">Euplotes crassus</name>
    <dbReference type="NCBI Taxonomy" id="5936"/>
    <lineage>
        <taxon>Eukaryota</taxon>
        <taxon>Sar</taxon>
        <taxon>Alveolata</taxon>
        <taxon>Ciliophora</taxon>
        <taxon>Intramacronucleata</taxon>
        <taxon>Spirotrichea</taxon>
        <taxon>Hypotrichia</taxon>
        <taxon>Euplotida</taxon>
        <taxon>Euplotidae</taxon>
        <taxon>Moneuplotes</taxon>
    </lineage>
</organism>
<feature type="region of interest" description="Disordered" evidence="1">
    <location>
        <begin position="142"/>
        <end position="167"/>
    </location>
</feature>
<protein>
    <submittedName>
        <fullName evidence="2">Uncharacterized protein</fullName>
    </submittedName>
</protein>
<evidence type="ECO:0000256" key="1">
    <source>
        <dbReference type="SAM" id="MobiDB-lite"/>
    </source>
</evidence>
<feature type="compositionally biased region" description="Basic residues" evidence="1">
    <location>
        <begin position="142"/>
        <end position="152"/>
    </location>
</feature>
<accession>A0AAD1UM39</accession>
<proteinExistence type="predicted"/>